<dbReference type="EMBL" id="VUNH01000004">
    <property type="protein sequence ID" value="MST55448.1"/>
    <property type="molecule type" value="Genomic_DNA"/>
</dbReference>
<keyword evidence="6" id="KW-1185">Reference proteome</keyword>
<dbReference type="Gene3D" id="1.10.3210.30">
    <property type="match status" value="1"/>
</dbReference>
<keyword evidence="5" id="KW-0255">Endonuclease</keyword>
<keyword evidence="5" id="KW-0540">Nuclease</keyword>
<keyword evidence="1" id="KW-0479">Metal-binding</keyword>
<dbReference type="Proteomes" id="UP000473699">
    <property type="component" value="Unassembled WGS sequence"/>
</dbReference>
<protein>
    <submittedName>
        <fullName evidence="5">CRISPR-associated endonuclease Cas3</fullName>
    </submittedName>
</protein>
<dbReference type="GO" id="GO:0004519">
    <property type="term" value="F:endonuclease activity"/>
    <property type="evidence" value="ECO:0007669"/>
    <property type="project" value="UniProtKB-KW"/>
</dbReference>
<accession>A0A6L5YBM0</accession>
<dbReference type="PROSITE" id="PS51643">
    <property type="entry name" value="HD_CAS3"/>
    <property type="match status" value="1"/>
</dbReference>
<evidence type="ECO:0000313" key="6">
    <source>
        <dbReference type="Proteomes" id="UP000473699"/>
    </source>
</evidence>
<organism evidence="5 6">
    <name type="scientific">Pyramidobacter porci</name>
    <dbReference type="NCBI Taxonomy" id="2605789"/>
    <lineage>
        <taxon>Bacteria</taxon>
        <taxon>Thermotogati</taxon>
        <taxon>Synergistota</taxon>
        <taxon>Synergistia</taxon>
        <taxon>Synergistales</taxon>
        <taxon>Dethiosulfovibrionaceae</taxon>
        <taxon>Pyramidobacter</taxon>
    </lineage>
</organism>
<evidence type="ECO:0000256" key="3">
    <source>
        <dbReference type="ARBA" id="ARBA00023118"/>
    </source>
</evidence>
<reference evidence="5 6" key="1">
    <citation type="submission" date="2019-08" db="EMBL/GenBank/DDBJ databases">
        <title>In-depth cultivation of the pig gut microbiome towards novel bacterial diversity and tailored functional studies.</title>
        <authorList>
            <person name="Wylensek D."/>
            <person name="Hitch T.C.A."/>
            <person name="Clavel T."/>
        </authorList>
    </citation>
    <scope>NUCLEOTIDE SEQUENCE [LARGE SCALE GENOMIC DNA]</scope>
    <source>
        <strain evidence="5 6">SM-530-WT-4B</strain>
    </source>
</reference>
<evidence type="ECO:0000256" key="2">
    <source>
        <dbReference type="ARBA" id="ARBA00022801"/>
    </source>
</evidence>
<dbReference type="SUPFAM" id="SSF109604">
    <property type="entry name" value="HD-domain/PDEase-like"/>
    <property type="match status" value="1"/>
</dbReference>
<keyword evidence="3" id="KW-0051">Antiviral defense</keyword>
<dbReference type="GO" id="GO:0046872">
    <property type="term" value="F:metal ion binding"/>
    <property type="evidence" value="ECO:0007669"/>
    <property type="project" value="UniProtKB-KW"/>
</dbReference>
<dbReference type="CDD" id="cd09641">
    <property type="entry name" value="Cas3''_I"/>
    <property type="match status" value="1"/>
</dbReference>
<dbReference type="GO" id="GO:0051607">
    <property type="term" value="P:defense response to virus"/>
    <property type="evidence" value="ECO:0007669"/>
    <property type="project" value="UniProtKB-KW"/>
</dbReference>
<keyword evidence="2" id="KW-0378">Hydrolase</keyword>
<dbReference type="RefSeq" id="WP_154528540.1">
    <property type="nucleotide sequence ID" value="NZ_VUNH01000004.1"/>
</dbReference>
<evidence type="ECO:0000256" key="1">
    <source>
        <dbReference type="ARBA" id="ARBA00022723"/>
    </source>
</evidence>
<dbReference type="AlphaFoldDB" id="A0A6L5YBM0"/>
<proteinExistence type="predicted"/>
<feature type="domain" description="HD Cas3-type" evidence="4">
    <location>
        <begin position="13"/>
        <end position="215"/>
    </location>
</feature>
<dbReference type="Pfam" id="PF18019">
    <property type="entry name" value="Cas3_HD"/>
    <property type="match status" value="1"/>
</dbReference>
<name>A0A6L5YBM0_9BACT</name>
<dbReference type="InterPro" id="IPR038257">
    <property type="entry name" value="CRISPR-assoc_Cas3_HD_sf"/>
</dbReference>
<evidence type="ECO:0000313" key="5">
    <source>
        <dbReference type="EMBL" id="MST55448.1"/>
    </source>
</evidence>
<dbReference type="InterPro" id="IPR006483">
    <property type="entry name" value="CRISPR-assoc_Cas3_HD"/>
</dbReference>
<dbReference type="GO" id="GO:0016787">
    <property type="term" value="F:hydrolase activity"/>
    <property type="evidence" value="ECO:0007669"/>
    <property type="project" value="UniProtKB-KW"/>
</dbReference>
<gene>
    <name evidence="5" type="ORF">FYJ74_05290</name>
</gene>
<sequence>MIPLAHVRKNEDGSWEKQTLAEHLEAVSRLAAEFASAFASEDWGRIAGRLHDLGKALPAWQKHLKDDSGCEPELVQKLDGDGGSAPQHSVAGAVAAVCDFLGRKEPMDVPAVCAWALAYAIAGHHAGLADWDGDGRSALISRFQEAYEAKAVEEIGQCLGEGDSRINFAPSMLHCQPPLPRSFLGLTTENYLNESENFHLWVRMLFSCLIDADFLDTESFMTPERTQDRGGYATLAEIEKAFALFMKKLSESAADTPVNRCRRNVLNDCLAAAKSLLSRNNIKEPVSLPLCRGSLRQAFLFAPLCRVPLKRPTTLCHF</sequence>
<dbReference type="NCBIfam" id="TIGR01596">
    <property type="entry name" value="cas3_HD"/>
    <property type="match status" value="1"/>
</dbReference>
<evidence type="ECO:0000259" key="4">
    <source>
        <dbReference type="PROSITE" id="PS51643"/>
    </source>
</evidence>
<comment type="caution">
    <text evidence="5">The sequence shown here is derived from an EMBL/GenBank/DDBJ whole genome shotgun (WGS) entry which is preliminary data.</text>
</comment>